<dbReference type="HAMAP" id="MF_00323">
    <property type="entry name" value="Ferrochelatase"/>
    <property type="match status" value="1"/>
</dbReference>
<dbReference type="Pfam" id="PF00762">
    <property type="entry name" value="Ferrochelatase"/>
    <property type="match status" value="1"/>
</dbReference>
<evidence type="ECO:0000256" key="4">
    <source>
        <dbReference type="ARBA" id="ARBA00023244"/>
    </source>
</evidence>
<dbReference type="NCBIfam" id="NF009095">
    <property type="entry name" value="PRK12435.1"/>
    <property type="match status" value="1"/>
</dbReference>
<dbReference type="InterPro" id="IPR033644">
    <property type="entry name" value="Ferrochelatase_C"/>
</dbReference>
<comment type="catalytic activity">
    <reaction evidence="5">
        <text>Fe-coproporphyrin III + 2 H(+) = coproporphyrin III + Fe(2+)</text>
        <dbReference type="Rhea" id="RHEA:49572"/>
        <dbReference type="ChEBI" id="CHEBI:15378"/>
        <dbReference type="ChEBI" id="CHEBI:29033"/>
        <dbReference type="ChEBI" id="CHEBI:68438"/>
        <dbReference type="ChEBI" id="CHEBI:131725"/>
        <dbReference type="EC" id="4.99.1.9"/>
    </reaction>
    <physiologicalReaction direction="right-to-left" evidence="5">
        <dbReference type="Rhea" id="RHEA:49574"/>
    </physiologicalReaction>
</comment>
<feature type="binding site" evidence="6">
    <location>
        <position position="264"/>
    </location>
    <ligand>
        <name>Fe(2+)</name>
        <dbReference type="ChEBI" id="CHEBI:29033"/>
    </ligand>
</feature>
<sequence>MAKRKTGLLLMAYGTPRRPEDIEPYYTHIRRGRKPPQELLDDLKARYEAVGGLNRFAEITDEQVSALVQEMNERHPDREFVGYLGLKHIAPFIEDAVEQMKQDGIAEAISLVLAPHYSSYSVKEYNGRAQKHSESISGPVIHSIESWYMEPRFIEYWVHAINDTFASMPAEDREKAVVIFSAHSLPEKILNAGDPYPQQLEETAKMIAERAGIPDFAIGWQSAGNTPEPWLGPDVQDLTRELHASHGFSAYVYCPIGFVAEHLEVLYDNDFECKAATDELGAHYYRPPMPNARPAFISCLADAVEKKLAD</sequence>
<dbReference type="InterPro" id="IPR019772">
    <property type="entry name" value="Ferrochelatase_AS"/>
</dbReference>
<reference evidence="8 9" key="1">
    <citation type="submission" date="2023-09" db="EMBL/GenBank/DDBJ databases">
        <title>Complete Genome and Methylome dissection of Bacillus brevis NEB573 original source of BbsI restriction endonuclease.</title>
        <authorList>
            <person name="Fomenkov A."/>
            <person name="Roberts R.D."/>
        </authorList>
    </citation>
    <scope>NUCLEOTIDE SEQUENCE [LARGE SCALE GENOMIC DNA]</scope>
    <source>
        <strain evidence="8 9">NEB573</strain>
    </source>
</reference>
<feature type="binding site" evidence="6">
    <location>
        <position position="30"/>
    </location>
    <ligand>
        <name>Fe-coproporphyrin III</name>
        <dbReference type="ChEBI" id="CHEBI:68438"/>
    </ligand>
</feature>
<keyword evidence="6 7" id="KW-0963">Cytoplasm</keyword>
<dbReference type="CDD" id="cd00419">
    <property type="entry name" value="Ferrochelatase_C"/>
    <property type="match status" value="1"/>
</dbReference>
<dbReference type="Proteomes" id="UP001256827">
    <property type="component" value="Chromosome"/>
</dbReference>
<proteinExistence type="inferred from homology"/>
<feature type="binding site" evidence="6">
    <location>
        <begin position="46"/>
        <end position="47"/>
    </location>
    <ligand>
        <name>Fe-coproporphyrin III</name>
        <dbReference type="ChEBI" id="CHEBI:68438"/>
    </ligand>
</feature>
<comment type="pathway">
    <text evidence="6 7">Porphyrin-containing compound metabolism; protoheme biosynthesis.</text>
</comment>
<dbReference type="PANTHER" id="PTHR11108">
    <property type="entry name" value="FERROCHELATASE"/>
    <property type="match status" value="1"/>
</dbReference>
<keyword evidence="1 6" id="KW-0408">Iron</keyword>
<comment type="subcellular location">
    <subcellularLocation>
        <location evidence="6 7">Cytoplasm</location>
    </subcellularLocation>
</comment>
<comment type="function">
    <text evidence="6 7">Involved in coproporphyrin-dependent heme b biosynthesis. Catalyzes the insertion of ferrous iron into coproporphyrin III to form Fe-coproporphyrin III.</text>
</comment>
<evidence type="ECO:0000256" key="7">
    <source>
        <dbReference type="RuleBase" id="RU000607"/>
    </source>
</evidence>
<dbReference type="Gene3D" id="3.40.50.1400">
    <property type="match status" value="2"/>
</dbReference>
<protein>
    <recommendedName>
        <fullName evidence="6">Coproporphyrin III ferrochelatase</fullName>
        <ecNumber evidence="6">4.99.1.9</ecNumber>
    </recommendedName>
</protein>
<dbReference type="RefSeq" id="WP_310771579.1">
    <property type="nucleotide sequence ID" value="NZ_CP134050.1"/>
</dbReference>
<comment type="caution">
    <text evidence="6">Lacks conserved residue(s) required for the propagation of feature annotation.</text>
</comment>
<dbReference type="EMBL" id="CP134050">
    <property type="protein sequence ID" value="WNC16687.1"/>
    <property type="molecule type" value="Genomic_DNA"/>
</dbReference>
<evidence type="ECO:0000256" key="5">
    <source>
        <dbReference type="ARBA" id="ARBA00024536"/>
    </source>
</evidence>
<organism evidence="8 9">
    <name type="scientific">Brevibacillus brevis</name>
    <name type="common">Bacillus brevis</name>
    <dbReference type="NCBI Taxonomy" id="1393"/>
    <lineage>
        <taxon>Bacteria</taxon>
        <taxon>Bacillati</taxon>
        <taxon>Bacillota</taxon>
        <taxon>Bacilli</taxon>
        <taxon>Bacillales</taxon>
        <taxon>Paenibacillaceae</taxon>
        <taxon>Brevibacillus</taxon>
    </lineage>
</organism>
<dbReference type="InterPro" id="IPR001015">
    <property type="entry name" value="Ferrochelatase"/>
</dbReference>
<dbReference type="SUPFAM" id="SSF53800">
    <property type="entry name" value="Chelatase"/>
    <property type="match status" value="1"/>
</dbReference>
<comment type="similarity">
    <text evidence="6 7">Belongs to the ferrochelatase family.</text>
</comment>
<evidence type="ECO:0000313" key="8">
    <source>
        <dbReference type="EMBL" id="WNC16687.1"/>
    </source>
</evidence>
<accession>A0ABY9T9A9</accession>
<dbReference type="NCBIfam" id="TIGR00109">
    <property type="entry name" value="hemH"/>
    <property type="match status" value="1"/>
</dbReference>
<evidence type="ECO:0000256" key="6">
    <source>
        <dbReference type="HAMAP-Rule" id="MF_00323"/>
    </source>
</evidence>
<feature type="binding site" description="axial binding residue" evidence="6">
    <location>
        <position position="13"/>
    </location>
    <ligand>
        <name>Fe-coproporphyrin III</name>
        <dbReference type="ChEBI" id="CHEBI:68438"/>
    </ligand>
    <ligandPart>
        <name>Fe</name>
        <dbReference type="ChEBI" id="CHEBI:18248"/>
    </ligandPart>
</feature>
<keyword evidence="4 6" id="KW-0627">Porphyrin biosynthesis</keyword>
<evidence type="ECO:0000256" key="2">
    <source>
        <dbReference type="ARBA" id="ARBA00023133"/>
    </source>
</evidence>
<feature type="binding site" evidence="6">
    <location>
        <position position="183"/>
    </location>
    <ligand>
        <name>Fe(2+)</name>
        <dbReference type="ChEBI" id="CHEBI:29033"/>
    </ligand>
</feature>
<keyword evidence="3 6" id="KW-0456">Lyase</keyword>
<keyword evidence="2 6" id="KW-0350">Heme biosynthesis</keyword>
<dbReference type="EC" id="4.99.1.9" evidence="6"/>
<feature type="binding site" evidence="6">
    <location>
        <position position="125"/>
    </location>
    <ligand>
        <name>Fe-coproporphyrin III</name>
        <dbReference type="ChEBI" id="CHEBI:68438"/>
    </ligand>
</feature>
<keyword evidence="6" id="KW-0479">Metal-binding</keyword>
<evidence type="ECO:0000256" key="3">
    <source>
        <dbReference type="ARBA" id="ARBA00023239"/>
    </source>
</evidence>
<name>A0ABY9T9A9_BREBE</name>
<keyword evidence="9" id="KW-1185">Reference proteome</keyword>
<gene>
    <name evidence="8" type="primary">hemH</name>
    <name evidence="6" type="synonym">cpfC</name>
    <name evidence="8" type="ORF">RGB73_10320</name>
</gene>
<dbReference type="PANTHER" id="PTHR11108:SF1">
    <property type="entry name" value="FERROCHELATASE, MITOCHONDRIAL"/>
    <property type="match status" value="1"/>
</dbReference>
<evidence type="ECO:0000256" key="1">
    <source>
        <dbReference type="ARBA" id="ARBA00023004"/>
    </source>
</evidence>
<dbReference type="PROSITE" id="PS00534">
    <property type="entry name" value="FERROCHELATASE"/>
    <property type="match status" value="1"/>
</dbReference>
<evidence type="ECO:0000313" key="9">
    <source>
        <dbReference type="Proteomes" id="UP001256827"/>
    </source>
</evidence>